<gene>
    <name evidence="2" type="ORF">HF882_22085</name>
</gene>
<feature type="chain" id="PRO_5032309029" evidence="1">
    <location>
        <begin position="20"/>
        <end position="191"/>
    </location>
</feature>
<evidence type="ECO:0000313" key="3">
    <source>
        <dbReference type="Proteomes" id="UP000576225"/>
    </source>
</evidence>
<proteinExistence type="predicted"/>
<dbReference type="EMBL" id="JABAEW010000096">
    <property type="protein sequence ID" value="NMD89280.1"/>
    <property type="molecule type" value="Genomic_DNA"/>
</dbReference>
<protein>
    <submittedName>
        <fullName evidence="2">Uncharacterized protein</fullName>
    </submittedName>
</protein>
<sequence>MKKYLFCIFAVSVVCAVQAANPGLRVNVNGISDKVELTSQEEPCVNVSRMTWLKEDIRPFTLVYDVDRVLAAKWETFEIVFSPKTSGKVHIGISGQYARTPENRKWIVVQGIKCNGKAVWNSNFAQLAPSGCPLGFTFNKKARFLPEGGENKTGAVLVNHDNSVSFQFNVEAGKTYAFSFKVRAAATAEVQ</sequence>
<dbReference type="AlphaFoldDB" id="A0A848B6M1"/>
<dbReference type="Proteomes" id="UP000576225">
    <property type="component" value="Unassembled WGS sequence"/>
</dbReference>
<accession>A0A848B6M1</accession>
<dbReference type="RefSeq" id="WP_168964188.1">
    <property type="nucleotide sequence ID" value="NZ_JABAEW010000096.1"/>
</dbReference>
<keyword evidence="1" id="KW-0732">Signal</keyword>
<evidence type="ECO:0000313" key="2">
    <source>
        <dbReference type="EMBL" id="NMD89280.1"/>
    </source>
</evidence>
<feature type="signal peptide" evidence="1">
    <location>
        <begin position="1"/>
        <end position="19"/>
    </location>
</feature>
<name>A0A848B6M1_9BACT</name>
<evidence type="ECO:0000256" key="1">
    <source>
        <dbReference type="SAM" id="SignalP"/>
    </source>
</evidence>
<comment type="caution">
    <text evidence="2">The sequence shown here is derived from an EMBL/GenBank/DDBJ whole genome shotgun (WGS) entry which is preliminary data.</text>
</comment>
<organism evidence="2 3">
    <name type="scientific">Victivallis vadensis</name>
    <dbReference type="NCBI Taxonomy" id="172901"/>
    <lineage>
        <taxon>Bacteria</taxon>
        <taxon>Pseudomonadati</taxon>
        <taxon>Lentisphaerota</taxon>
        <taxon>Lentisphaeria</taxon>
        <taxon>Victivallales</taxon>
        <taxon>Victivallaceae</taxon>
        <taxon>Victivallis</taxon>
    </lineage>
</organism>
<reference evidence="2 3" key="1">
    <citation type="submission" date="2020-04" db="EMBL/GenBank/DDBJ databases">
        <authorList>
            <person name="Hitch T.C.A."/>
            <person name="Wylensek D."/>
            <person name="Clavel T."/>
        </authorList>
    </citation>
    <scope>NUCLEOTIDE SEQUENCE [LARGE SCALE GENOMIC DNA]</scope>
    <source>
        <strain evidence="2 3">COR2-253-APC-1A</strain>
    </source>
</reference>